<evidence type="ECO:0000313" key="1">
    <source>
        <dbReference type="EMBL" id="MBW4658199.1"/>
    </source>
</evidence>
<dbReference type="EMBL" id="JAHHHD010000004">
    <property type="protein sequence ID" value="MBW4658199.1"/>
    <property type="molecule type" value="Genomic_DNA"/>
</dbReference>
<evidence type="ECO:0000313" key="2">
    <source>
        <dbReference type="Proteomes" id="UP000757435"/>
    </source>
</evidence>
<dbReference type="InterPro" id="IPR007922">
    <property type="entry name" value="DciA-like"/>
</dbReference>
<organism evidence="1 2">
    <name type="scientific">Drouetiella hepatica Uher 2000/2452</name>
    <dbReference type="NCBI Taxonomy" id="904376"/>
    <lineage>
        <taxon>Bacteria</taxon>
        <taxon>Bacillati</taxon>
        <taxon>Cyanobacteriota</taxon>
        <taxon>Cyanophyceae</taxon>
        <taxon>Oculatellales</taxon>
        <taxon>Oculatellaceae</taxon>
        <taxon>Drouetiella</taxon>
    </lineage>
</organism>
<dbReference type="Pfam" id="PF05258">
    <property type="entry name" value="DciA"/>
    <property type="match status" value="1"/>
</dbReference>
<comment type="caution">
    <text evidence="1">The sequence shown here is derived from an EMBL/GenBank/DDBJ whole genome shotgun (WGS) entry which is preliminary data.</text>
</comment>
<accession>A0A951Q917</accession>
<dbReference type="Proteomes" id="UP000757435">
    <property type="component" value="Unassembled WGS sequence"/>
</dbReference>
<sequence length="189" mass="21083">MAMKSLQQVLGGLDHQESWKGRRQFQQLLLCWGEVVGVAVAAQTRPIAIQRKALSVATSSSAWAQNLVFERHRILEKLNDRLALGITDIRFSTAQWHTQSLAPEPPESVTVWKNHPSRLVPDQAAAPLQNSADPQSAFRDWARTMRSRAQDLPLCPDCQCPTPAGELERWSVCSLCAAKEFGRGTRDRA</sequence>
<proteinExistence type="predicted"/>
<reference evidence="1" key="1">
    <citation type="submission" date="2021-05" db="EMBL/GenBank/DDBJ databases">
        <authorList>
            <person name="Pietrasiak N."/>
            <person name="Ward R."/>
            <person name="Stajich J.E."/>
            <person name="Kurbessoian T."/>
        </authorList>
    </citation>
    <scope>NUCLEOTIDE SEQUENCE</scope>
    <source>
        <strain evidence="1">UHER 2000/2452</strain>
    </source>
</reference>
<dbReference type="PANTHER" id="PTHR36456">
    <property type="entry name" value="UPF0232 PROTEIN SCO3875"/>
    <property type="match status" value="1"/>
</dbReference>
<gene>
    <name evidence="1" type="ORF">KME15_05965</name>
</gene>
<dbReference type="AlphaFoldDB" id="A0A951Q917"/>
<dbReference type="PANTHER" id="PTHR36456:SF1">
    <property type="entry name" value="UPF0232 PROTEIN SCO3875"/>
    <property type="match status" value="1"/>
</dbReference>
<protein>
    <submittedName>
        <fullName evidence="1">DUF721 domain-containing protein</fullName>
    </submittedName>
</protein>
<name>A0A951Q917_9CYAN</name>
<reference evidence="1" key="2">
    <citation type="journal article" date="2022" name="Microbiol. Resour. Announc.">
        <title>Metagenome Sequencing to Explore Phylogenomics of Terrestrial Cyanobacteria.</title>
        <authorList>
            <person name="Ward R.D."/>
            <person name="Stajich J.E."/>
            <person name="Johansen J.R."/>
            <person name="Huntemann M."/>
            <person name="Clum A."/>
            <person name="Foster B."/>
            <person name="Foster B."/>
            <person name="Roux S."/>
            <person name="Palaniappan K."/>
            <person name="Varghese N."/>
            <person name="Mukherjee S."/>
            <person name="Reddy T.B.K."/>
            <person name="Daum C."/>
            <person name="Copeland A."/>
            <person name="Chen I.A."/>
            <person name="Ivanova N.N."/>
            <person name="Kyrpides N.C."/>
            <person name="Shapiro N."/>
            <person name="Eloe-Fadrosh E.A."/>
            <person name="Pietrasiak N."/>
        </authorList>
    </citation>
    <scope>NUCLEOTIDE SEQUENCE</scope>
    <source>
        <strain evidence="1">UHER 2000/2452</strain>
    </source>
</reference>